<reference evidence="1" key="1">
    <citation type="journal article" date="2020" name="Stud. Mycol.">
        <title>101 Dothideomycetes genomes: a test case for predicting lifestyles and emergence of pathogens.</title>
        <authorList>
            <person name="Haridas S."/>
            <person name="Albert R."/>
            <person name="Binder M."/>
            <person name="Bloem J."/>
            <person name="Labutti K."/>
            <person name="Salamov A."/>
            <person name="Andreopoulos B."/>
            <person name="Baker S."/>
            <person name="Barry K."/>
            <person name="Bills G."/>
            <person name="Bluhm B."/>
            <person name="Cannon C."/>
            <person name="Castanera R."/>
            <person name="Culley D."/>
            <person name="Daum C."/>
            <person name="Ezra D."/>
            <person name="Gonzalez J."/>
            <person name="Henrissat B."/>
            <person name="Kuo A."/>
            <person name="Liang C."/>
            <person name="Lipzen A."/>
            <person name="Lutzoni F."/>
            <person name="Magnuson J."/>
            <person name="Mondo S."/>
            <person name="Nolan M."/>
            <person name="Ohm R."/>
            <person name="Pangilinan J."/>
            <person name="Park H.-J."/>
            <person name="Ramirez L."/>
            <person name="Alfaro M."/>
            <person name="Sun H."/>
            <person name="Tritt A."/>
            <person name="Yoshinaga Y."/>
            <person name="Zwiers L.-H."/>
            <person name="Turgeon B."/>
            <person name="Goodwin S."/>
            <person name="Spatafora J."/>
            <person name="Crous P."/>
            <person name="Grigoriev I."/>
        </authorList>
    </citation>
    <scope>NUCLEOTIDE SEQUENCE</scope>
    <source>
        <strain evidence="1">ATCC 16933</strain>
    </source>
</reference>
<organism evidence="1 2">
    <name type="scientific">Lineolata rhizophorae</name>
    <dbReference type="NCBI Taxonomy" id="578093"/>
    <lineage>
        <taxon>Eukaryota</taxon>
        <taxon>Fungi</taxon>
        <taxon>Dikarya</taxon>
        <taxon>Ascomycota</taxon>
        <taxon>Pezizomycotina</taxon>
        <taxon>Dothideomycetes</taxon>
        <taxon>Dothideomycetes incertae sedis</taxon>
        <taxon>Lineolatales</taxon>
        <taxon>Lineolataceae</taxon>
        <taxon>Lineolata</taxon>
    </lineage>
</organism>
<evidence type="ECO:0008006" key="3">
    <source>
        <dbReference type="Google" id="ProtNLM"/>
    </source>
</evidence>
<accession>A0A6A6NP61</accession>
<dbReference type="SUPFAM" id="SSF53474">
    <property type="entry name" value="alpha/beta-Hydrolases"/>
    <property type="match status" value="1"/>
</dbReference>
<dbReference type="Gene3D" id="3.40.50.1820">
    <property type="entry name" value="alpha/beta hydrolase"/>
    <property type="match status" value="1"/>
</dbReference>
<protein>
    <recommendedName>
        <fullName evidence="3">Alpha/Beta hydrolase protein</fullName>
    </recommendedName>
</protein>
<keyword evidence="2" id="KW-1185">Reference proteome</keyword>
<dbReference type="Proteomes" id="UP000799766">
    <property type="component" value="Unassembled WGS sequence"/>
</dbReference>
<gene>
    <name evidence="1" type="ORF">BDY21DRAFT_355978</name>
</gene>
<dbReference type="EMBL" id="MU001697">
    <property type="protein sequence ID" value="KAF2453468.1"/>
    <property type="molecule type" value="Genomic_DNA"/>
</dbReference>
<name>A0A6A6NP61_9PEZI</name>
<evidence type="ECO:0000313" key="1">
    <source>
        <dbReference type="EMBL" id="KAF2453468.1"/>
    </source>
</evidence>
<sequence>MISRLQPKNIDILSLTTIATPHRGSAFADYMFDQIGPKHVPRVYRTLESVGFQTGAFGQLTRAYMRDEFNPRTPDQLGVRYYSYGASLDPTLWSVFKFSHDVISRLEESENDGLVSVESSRWGEYKGTLVGVSHLDLINWTNRIKSLVWRSMGWEVNFNALALYLDIAGKSIPSSIEGLRKC</sequence>
<proteinExistence type="predicted"/>
<dbReference type="OrthoDB" id="5592486at2759"/>
<dbReference type="AlphaFoldDB" id="A0A6A6NP61"/>
<dbReference type="InterPro" id="IPR029058">
    <property type="entry name" value="AB_hydrolase_fold"/>
</dbReference>
<evidence type="ECO:0000313" key="2">
    <source>
        <dbReference type="Proteomes" id="UP000799766"/>
    </source>
</evidence>